<feature type="non-terminal residue" evidence="1">
    <location>
        <position position="1"/>
    </location>
</feature>
<organism evidence="1">
    <name type="scientific">Lygus hesperus</name>
    <name type="common">Western plant bug</name>
    <dbReference type="NCBI Taxonomy" id="30085"/>
    <lineage>
        <taxon>Eukaryota</taxon>
        <taxon>Metazoa</taxon>
        <taxon>Ecdysozoa</taxon>
        <taxon>Arthropoda</taxon>
        <taxon>Hexapoda</taxon>
        <taxon>Insecta</taxon>
        <taxon>Pterygota</taxon>
        <taxon>Neoptera</taxon>
        <taxon>Paraneoptera</taxon>
        <taxon>Hemiptera</taxon>
        <taxon>Heteroptera</taxon>
        <taxon>Panheteroptera</taxon>
        <taxon>Cimicomorpha</taxon>
        <taxon>Miridae</taxon>
        <taxon>Mirini</taxon>
        <taxon>Lygus</taxon>
    </lineage>
</organism>
<sequence>RKGFQQRNIKKKMGSFSLKQKKSWLDGTDILSNYSILSSTAEGFQLRYRTDSNWLTHQPSKNNTAAGNDSISAEMIKAGGEQLVTCLHELICKIWDKEELS</sequence>
<reference evidence="1" key="2">
    <citation type="submission" date="2014-07" db="EMBL/GenBank/DDBJ databases">
        <authorList>
            <person name="Hull J."/>
        </authorList>
    </citation>
    <scope>NUCLEOTIDE SEQUENCE</scope>
</reference>
<dbReference type="AlphaFoldDB" id="A0A0A9Y4H0"/>
<keyword evidence="1" id="KW-0687">Ribonucleoprotein</keyword>
<evidence type="ECO:0000313" key="1">
    <source>
        <dbReference type="EMBL" id="JAG27952.1"/>
    </source>
</evidence>
<protein>
    <submittedName>
        <fullName evidence="1">50S ribosomal protein L1</fullName>
    </submittedName>
</protein>
<feature type="non-terminal residue" evidence="1">
    <location>
        <position position="101"/>
    </location>
</feature>
<reference evidence="1" key="1">
    <citation type="journal article" date="2014" name="PLoS ONE">
        <title>Transcriptome-Based Identification of ABC Transporters in the Western Tarnished Plant Bug Lygus hesperus.</title>
        <authorList>
            <person name="Hull J.J."/>
            <person name="Chaney K."/>
            <person name="Geib S.M."/>
            <person name="Fabrick J.A."/>
            <person name="Brent C.S."/>
            <person name="Walsh D."/>
            <person name="Lavine L.C."/>
        </authorList>
    </citation>
    <scope>NUCLEOTIDE SEQUENCE</scope>
</reference>
<dbReference type="EMBL" id="GBHO01015652">
    <property type="protein sequence ID" value="JAG27952.1"/>
    <property type="molecule type" value="Transcribed_RNA"/>
</dbReference>
<dbReference type="GO" id="GO:0005840">
    <property type="term" value="C:ribosome"/>
    <property type="evidence" value="ECO:0007669"/>
    <property type="project" value="UniProtKB-KW"/>
</dbReference>
<gene>
    <name evidence="1" type="primary">rplA_0</name>
    <name evidence="1" type="ORF">CM83_105919</name>
</gene>
<proteinExistence type="predicted"/>
<keyword evidence="1" id="KW-0689">Ribosomal protein</keyword>
<accession>A0A0A9Y4H0</accession>
<name>A0A0A9Y4H0_LYGHE</name>